<evidence type="ECO:0000313" key="2">
    <source>
        <dbReference type="Proteomes" id="UP001057402"/>
    </source>
</evidence>
<evidence type="ECO:0000313" key="1">
    <source>
        <dbReference type="EMBL" id="KAI4370956.1"/>
    </source>
</evidence>
<sequence length="170" mass="18617">MSSELLLRNAWRWRKGSSFARPSEGSRVFWVDSVDLDRGLRRGSKSFDFDSWGNGGDAIGEMGFMGKGCSALAREGRECAVARSQGFGSSDGSGDEGIEGDDGGDEVDEETLLGLDLSSGRENRPEVRWSIEVSGEEMRDPLVKEVCRLMSLRSSWTLSNESGLRVIRGN</sequence>
<protein>
    <submittedName>
        <fullName evidence="1">Uncharacterized protein</fullName>
    </submittedName>
</protein>
<gene>
    <name evidence="1" type="ORF">MLD38_019242</name>
</gene>
<dbReference type="Proteomes" id="UP001057402">
    <property type="component" value="Chromosome 5"/>
</dbReference>
<keyword evidence="2" id="KW-1185">Reference proteome</keyword>
<organism evidence="1 2">
    <name type="scientific">Melastoma candidum</name>
    <dbReference type="NCBI Taxonomy" id="119954"/>
    <lineage>
        <taxon>Eukaryota</taxon>
        <taxon>Viridiplantae</taxon>
        <taxon>Streptophyta</taxon>
        <taxon>Embryophyta</taxon>
        <taxon>Tracheophyta</taxon>
        <taxon>Spermatophyta</taxon>
        <taxon>Magnoliopsida</taxon>
        <taxon>eudicotyledons</taxon>
        <taxon>Gunneridae</taxon>
        <taxon>Pentapetalae</taxon>
        <taxon>rosids</taxon>
        <taxon>malvids</taxon>
        <taxon>Myrtales</taxon>
        <taxon>Melastomataceae</taxon>
        <taxon>Melastomatoideae</taxon>
        <taxon>Melastomateae</taxon>
        <taxon>Melastoma</taxon>
    </lineage>
</organism>
<accession>A0ACB9QZG5</accession>
<comment type="caution">
    <text evidence="1">The sequence shown here is derived from an EMBL/GenBank/DDBJ whole genome shotgun (WGS) entry which is preliminary data.</text>
</comment>
<proteinExistence type="predicted"/>
<dbReference type="EMBL" id="CM042884">
    <property type="protein sequence ID" value="KAI4370956.1"/>
    <property type="molecule type" value="Genomic_DNA"/>
</dbReference>
<name>A0ACB9QZG5_9MYRT</name>
<reference evidence="2" key="1">
    <citation type="journal article" date="2023" name="Front. Plant Sci.">
        <title>Chromosomal-level genome assembly of Melastoma candidum provides insights into trichome evolution.</title>
        <authorList>
            <person name="Zhong Y."/>
            <person name="Wu W."/>
            <person name="Sun C."/>
            <person name="Zou P."/>
            <person name="Liu Y."/>
            <person name="Dai S."/>
            <person name="Zhou R."/>
        </authorList>
    </citation>
    <scope>NUCLEOTIDE SEQUENCE [LARGE SCALE GENOMIC DNA]</scope>
</reference>